<dbReference type="InterPro" id="IPR050171">
    <property type="entry name" value="MFS_Transporters"/>
</dbReference>
<feature type="transmembrane region" description="Helical" evidence="7">
    <location>
        <begin position="181"/>
        <end position="202"/>
    </location>
</feature>
<organism evidence="9 10">
    <name type="scientific">Saccharopolyspora phatthalungensis</name>
    <dbReference type="NCBI Taxonomy" id="664693"/>
    <lineage>
        <taxon>Bacteria</taxon>
        <taxon>Bacillati</taxon>
        <taxon>Actinomycetota</taxon>
        <taxon>Actinomycetes</taxon>
        <taxon>Pseudonocardiales</taxon>
        <taxon>Pseudonocardiaceae</taxon>
        <taxon>Saccharopolyspora</taxon>
    </lineage>
</organism>
<dbReference type="GO" id="GO:0005886">
    <property type="term" value="C:plasma membrane"/>
    <property type="evidence" value="ECO:0007669"/>
    <property type="project" value="UniProtKB-SubCell"/>
</dbReference>
<name>A0A840PW22_9PSEU</name>
<dbReference type="SUPFAM" id="SSF103473">
    <property type="entry name" value="MFS general substrate transporter"/>
    <property type="match status" value="1"/>
</dbReference>
<evidence type="ECO:0000256" key="4">
    <source>
        <dbReference type="ARBA" id="ARBA00022692"/>
    </source>
</evidence>
<evidence type="ECO:0000256" key="5">
    <source>
        <dbReference type="ARBA" id="ARBA00022989"/>
    </source>
</evidence>
<dbReference type="Proteomes" id="UP000584374">
    <property type="component" value="Unassembled WGS sequence"/>
</dbReference>
<keyword evidence="5 7" id="KW-1133">Transmembrane helix</keyword>
<dbReference type="PROSITE" id="PS50850">
    <property type="entry name" value="MFS"/>
    <property type="match status" value="1"/>
</dbReference>
<evidence type="ECO:0000313" key="9">
    <source>
        <dbReference type="EMBL" id="MBB5154472.1"/>
    </source>
</evidence>
<evidence type="ECO:0000313" key="10">
    <source>
        <dbReference type="Proteomes" id="UP000584374"/>
    </source>
</evidence>
<gene>
    <name evidence="9" type="ORF">BJ970_002006</name>
</gene>
<keyword evidence="6 7" id="KW-0472">Membrane</keyword>
<evidence type="ECO:0000256" key="2">
    <source>
        <dbReference type="ARBA" id="ARBA00022448"/>
    </source>
</evidence>
<comment type="caution">
    <text evidence="9">The sequence shown here is derived from an EMBL/GenBank/DDBJ whole genome shotgun (WGS) entry which is preliminary data.</text>
</comment>
<reference evidence="9 10" key="1">
    <citation type="submission" date="2020-08" db="EMBL/GenBank/DDBJ databases">
        <title>Sequencing the genomes of 1000 actinobacteria strains.</title>
        <authorList>
            <person name="Klenk H.-P."/>
        </authorList>
    </citation>
    <scope>NUCLEOTIDE SEQUENCE [LARGE SCALE GENOMIC DNA]</scope>
    <source>
        <strain evidence="9 10">DSM 45584</strain>
    </source>
</reference>
<keyword evidence="10" id="KW-1185">Reference proteome</keyword>
<evidence type="ECO:0000259" key="8">
    <source>
        <dbReference type="PROSITE" id="PS50850"/>
    </source>
</evidence>
<evidence type="ECO:0000256" key="6">
    <source>
        <dbReference type="ARBA" id="ARBA00023136"/>
    </source>
</evidence>
<evidence type="ECO:0000256" key="3">
    <source>
        <dbReference type="ARBA" id="ARBA00022475"/>
    </source>
</evidence>
<dbReference type="RefSeq" id="WP_246470811.1">
    <property type="nucleotide sequence ID" value="NZ_JACHIW010000001.1"/>
</dbReference>
<evidence type="ECO:0000256" key="7">
    <source>
        <dbReference type="SAM" id="Phobius"/>
    </source>
</evidence>
<feature type="domain" description="Major facilitator superfamily (MFS) profile" evidence="8">
    <location>
        <begin position="25"/>
        <end position="231"/>
    </location>
</feature>
<dbReference type="Gene3D" id="1.20.1250.20">
    <property type="entry name" value="MFS general substrate transporter like domains"/>
    <property type="match status" value="1"/>
</dbReference>
<sequence length="231" mass="24078">MTTTDLVEPRSGARAFFGSGALSRPTSFWFIGALYALFLMASTAPSPMYSIYQQRWHFTTTVLTEVFAAYAVAILLALVLFGSLSDHVGRKPVLLAALAVEITAMLVLAAAPGVGWLYAGRALQGLATGVATSAISGALLDFQRPGSNHGSLVNGVAAGFGMALGSLLAGALVQFVPGPTLTSYLLLILAFVLAIPGVLAMAEPVARRGALRGCCARSGRPFRRARPGHSR</sequence>
<proteinExistence type="predicted"/>
<dbReference type="EMBL" id="JACHIW010000001">
    <property type="protein sequence ID" value="MBB5154472.1"/>
    <property type="molecule type" value="Genomic_DNA"/>
</dbReference>
<evidence type="ECO:0000256" key="1">
    <source>
        <dbReference type="ARBA" id="ARBA00004651"/>
    </source>
</evidence>
<comment type="subcellular location">
    <subcellularLocation>
        <location evidence="1">Cell membrane</location>
        <topology evidence="1">Multi-pass membrane protein</topology>
    </subcellularLocation>
</comment>
<feature type="transmembrane region" description="Helical" evidence="7">
    <location>
        <begin position="93"/>
        <end position="116"/>
    </location>
</feature>
<dbReference type="InterPro" id="IPR020846">
    <property type="entry name" value="MFS_dom"/>
</dbReference>
<protein>
    <submittedName>
        <fullName evidence="9">MFS family permease</fullName>
    </submittedName>
</protein>
<feature type="transmembrane region" description="Helical" evidence="7">
    <location>
        <begin position="26"/>
        <end position="44"/>
    </location>
</feature>
<dbReference type="GO" id="GO:0022857">
    <property type="term" value="F:transmembrane transporter activity"/>
    <property type="evidence" value="ECO:0007669"/>
    <property type="project" value="InterPro"/>
</dbReference>
<dbReference type="InterPro" id="IPR011701">
    <property type="entry name" value="MFS"/>
</dbReference>
<keyword evidence="2" id="KW-0813">Transport</keyword>
<dbReference type="InterPro" id="IPR036259">
    <property type="entry name" value="MFS_trans_sf"/>
</dbReference>
<dbReference type="AlphaFoldDB" id="A0A840PW22"/>
<keyword evidence="3" id="KW-1003">Cell membrane</keyword>
<feature type="transmembrane region" description="Helical" evidence="7">
    <location>
        <begin position="152"/>
        <end position="175"/>
    </location>
</feature>
<feature type="transmembrane region" description="Helical" evidence="7">
    <location>
        <begin position="56"/>
        <end position="81"/>
    </location>
</feature>
<feature type="transmembrane region" description="Helical" evidence="7">
    <location>
        <begin position="122"/>
        <end position="140"/>
    </location>
</feature>
<accession>A0A840PW22</accession>
<dbReference type="PANTHER" id="PTHR23517">
    <property type="entry name" value="RESISTANCE PROTEIN MDTM, PUTATIVE-RELATED-RELATED"/>
    <property type="match status" value="1"/>
</dbReference>
<dbReference type="Pfam" id="PF07690">
    <property type="entry name" value="MFS_1"/>
    <property type="match status" value="1"/>
</dbReference>
<keyword evidence="4 7" id="KW-0812">Transmembrane</keyword>